<dbReference type="EMBL" id="PEYO01000005">
    <property type="protein sequence ID" value="PIU03883.1"/>
    <property type="molecule type" value="Genomic_DNA"/>
</dbReference>
<dbReference type="AlphaFoldDB" id="A0A2M6XDX1"/>
<sequence length="95" mass="10923">MNRDKRNSSLLIKDKKVQEDIRKLVVARIRTFSEDFRVSIGGVAKGYSKEELVRSVEKNDKIGKEVTAIQMEYLKDMAQGKIYSFDGNSHNKTKL</sequence>
<evidence type="ECO:0000313" key="1">
    <source>
        <dbReference type="EMBL" id="PIU03883.1"/>
    </source>
</evidence>
<name>A0A2M6XDX1_9BACT</name>
<proteinExistence type="predicted"/>
<comment type="caution">
    <text evidence="1">The sequence shown here is derived from an EMBL/GenBank/DDBJ whole genome shotgun (WGS) entry which is preliminary data.</text>
</comment>
<accession>A0A2M6XDX1</accession>
<dbReference type="Proteomes" id="UP000228996">
    <property type="component" value="Unassembled WGS sequence"/>
</dbReference>
<organism evidence="1 2">
    <name type="scientific">Candidatus Shapirobacteria bacterium CG08_land_8_20_14_0_20_39_18</name>
    <dbReference type="NCBI Taxonomy" id="1974883"/>
    <lineage>
        <taxon>Bacteria</taxon>
        <taxon>Candidatus Shapironibacteriota</taxon>
    </lineage>
</organism>
<reference evidence="2" key="1">
    <citation type="submission" date="2017-09" db="EMBL/GenBank/DDBJ databases">
        <title>Depth-based differentiation of microbial function through sediment-hosted aquifers and enrichment of novel symbionts in the deep terrestrial subsurface.</title>
        <authorList>
            <person name="Probst A.J."/>
            <person name="Ladd B."/>
            <person name="Jarett J.K."/>
            <person name="Geller-Mcgrath D.E."/>
            <person name="Sieber C.M.K."/>
            <person name="Emerson J.B."/>
            <person name="Anantharaman K."/>
            <person name="Thomas B.C."/>
            <person name="Malmstrom R."/>
            <person name="Stieglmeier M."/>
            <person name="Klingl A."/>
            <person name="Woyke T."/>
            <person name="Ryan C.M."/>
            <person name="Banfield J.F."/>
        </authorList>
    </citation>
    <scope>NUCLEOTIDE SEQUENCE [LARGE SCALE GENOMIC DNA]</scope>
</reference>
<protein>
    <submittedName>
        <fullName evidence="1">Uncharacterized protein</fullName>
    </submittedName>
</protein>
<evidence type="ECO:0000313" key="2">
    <source>
        <dbReference type="Proteomes" id="UP000228996"/>
    </source>
</evidence>
<gene>
    <name evidence="1" type="ORF">COT44_01200</name>
</gene>